<feature type="non-terminal residue" evidence="2">
    <location>
        <position position="1"/>
    </location>
</feature>
<feature type="compositionally biased region" description="Basic residues" evidence="1">
    <location>
        <begin position="66"/>
        <end position="75"/>
    </location>
</feature>
<feature type="compositionally biased region" description="Basic and acidic residues" evidence="1">
    <location>
        <begin position="96"/>
        <end position="111"/>
    </location>
</feature>
<evidence type="ECO:0000256" key="1">
    <source>
        <dbReference type="SAM" id="MobiDB-lite"/>
    </source>
</evidence>
<feature type="non-terminal residue" evidence="2">
    <location>
        <position position="148"/>
    </location>
</feature>
<dbReference type="AlphaFoldDB" id="A0A6J4M2H4"/>
<gene>
    <name evidence="2" type="ORF">AVDCRST_MAG16-2189</name>
</gene>
<feature type="region of interest" description="Disordered" evidence="1">
    <location>
        <begin position="1"/>
        <end position="148"/>
    </location>
</feature>
<reference evidence="2" key="1">
    <citation type="submission" date="2020-02" db="EMBL/GenBank/DDBJ databases">
        <authorList>
            <person name="Meier V. D."/>
        </authorList>
    </citation>
    <scope>NUCLEOTIDE SEQUENCE</scope>
    <source>
        <strain evidence="2">AVDCRST_MAG16</strain>
    </source>
</reference>
<evidence type="ECO:0000313" key="2">
    <source>
        <dbReference type="EMBL" id="CAA9348036.1"/>
    </source>
</evidence>
<feature type="compositionally biased region" description="Basic residues" evidence="1">
    <location>
        <begin position="1"/>
        <end position="10"/>
    </location>
</feature>
<feature type="compositionally biased region" description="Basic residues" evidence="1">
    <location>
        <begin position="17"/>
        <end position="31"/>
    </location>
</feature>
<proteinExistence type="predicted"/>
<organism evidence="2">
    <name type="scientific">uncultured Frankineae bacterium</name>
    <dbReference type="NCBI Taxonomy" id="437475"/>
    <lineage>
        <taxon>Bacteria</taxon>
        <taxon>Bacillati</taxon>
        <taxon>Actinomycetota</taxon>
        <taxon>Actinomycetes</taxon>
        <taxon>Frankiales</taxon>
        <taxon>environmental samples</taxon>
    </lineage>
</organism>
<accession>A0A6J4M2H4</accession>
<feature type="compositionally biased region" description="Basic and acidic residues" evidence="1">
    <location>
        <begin position="119"/>
        <end position="137"/>
    </location>
</feature>
<dbReference type="EMBL" id="CADCUE010000202">
    <property type="protein sequence ID" value="CAA9348036.1"/>
    <property type="molecule type" value="Genomic_DNA"/>
</dbReference>
<name>A0A6J4M2H4_9ACTN</name>
<sequence>DRPRRERRPRHPDQQHERHRRHAAQRRRARPGGHAGPDEALQPGARAGQARGQGRGEEGRQDRGCVRRGRCRRLLRGAVRVPDPDVRPRQPARQPDLGRADRHGAVGDRRCGAVQPRQEAGRSDQPQARDDRADPEGGRAVGQDPEQL</sequence>
<feature type="compositionally biased region" description="Basic and acidic residues" evidence="1">
    <location>
        <begin position="54"/>
        <end position="65"/>
    </location>
</feature>
<protein>
    <submittedName>
        <fullName evidence="2">Uncharacterized protein</fullName>
    </submittedName>
</protein>